<feature type="region of interest" description="Disordered" evidence="1">
    <location>
        <begin position="21"/>
        <end position="109"/>
    </location>
</feature>
<dbReference type="RefSeq" id="XP_066655064.1">
    <property type="nucleotide sequence ID" value="XM_066800181.1"/>
</dbReference>
<dbReference type="Proteomes" id="UP001360953">
    <property type="component" value="Unassembled WGS sequence"/>
</dbReference>
<gene>
    <name evidence="2" type="ORF">J3D65DRAFT_623772</name>
</gene>
<dbReference type="EMBL" id="JBBPEH010000006">
    <property type="protein sequence ID" value="KAK7536913.1"/>
    <property type="molecule type" value="Genomic_DNA"/>
</dbReference>
<organism evidence="2 3">
    <name type="scientific">Phyllosticta citribraziliensis</name>
    <dbReference type="NCBI Taxonomy" id="989973"/>
    <lineage>
        <taxon>Eukaryota</taxon>
        <taxon>Fungi</taxon>
        <taxon>Dikarya</taxon>
        <taxon>Ascomycota</taxon>
        <taxon>Pezizomycotina</taxon>
        <taxon>Dothideomycetes</taxon>
        <taxon>Dothideomycetes incertae sedis</taxon>
        <taxon>Botryosphaeriales</taxon>
        <taxon>Phyllostictaceae</taxon>
        <taxon>Phyllosticta</taxon>
    </lineage>
</organism>
<comment type="caution">
    <text evidence="2">The sequence shown here is derived from an EMBL/GenBank/DDBJ whole genome shotgun (WGS) entry which is preliminary data.</text>
</comment>
<reference evidence="2 3" key="1">
    <citation type="submission" date="2024-04" db="EMBL/GenBank/DDBJ databases">
        <title>Phyllosticta paracitricarpa is synonymous to the EU quarantine fungus P. citricarpa based on phylogenomic analyses.</title>
        <authorList>
            <consortium name="Lawrence Berkeley National Laboratory"/>
            <person name="Van ingen-buijs V.A."/>
            <person name="Van westerhoven A.C."/>
            <person name="Haridas S."/>
            <person name="Skiadas P."/>
            <person name="Martin F."/>
            <person name="Groenewald J.Z."/>
            <person name="Crous P.W."/>
            <person name="Seidl M.F."/>
        </authorList>
    </citation>
    <scope>NUCLEOTIDE SEQUENCE [LARGE SCALE GENOMIC DNA]</scope>
    <source>
        <strain evidence="2 3">CPC 17464</strain>
    </source>
</reference>
<evidence type="ECO:0000313" key="2">
    <source>
        <dbReference type="EMBL" id="KAK7536913.1"/>
    </source>
</evidence>
<name>A0ABR1LQF0_9PEZI</name>
<keyword evidence="3" id="KW-1185">Reference proteome</keyword>
<feature type="compositionally biased region" description="Pro residues" evidence="1">
    <location>
        <begin position="95"/>
        <end position="105"/>
    </location>
</feature>
<accession>A0ABR1LQF0</accession>
<proteinExistence type="predicted"/>
<sequence length="274" mass="29466">MELRFAPRRIDAVVVARRWKRMASSPHPPADVTGSSSTQPHWILRGPDNHTTNTTTMSGTQDPPQATTPPITLHAPYTSTPPTKPPPSSTAATPAPAPSPPPPSPAFLAGTWHVTHSTLPMWSSKRNVTITYTPLASTDPVKLDDLVEYAPANGPADKRKSIHGVDAPAQLGRDHGEGDGWAWDWRGKGWLKIASSRWEVLGYGDEEEVDAGEGNQWVVTFFASTLFTPAGIDIYSRRAGGLRPDTVSAIKSALQGLGAQDVAQLAGKLFEISR</sequence>
<feature type="compositionally biased region" description="Polar residues" evidence="1">
    <location>
        <begin position="57"/>
        <end position="70"/>
    </location>
</feature>
<evidence type="ECO:0000256" key="1">
    <source>
        <dbReference type="SAM" id="MobiDB-lite"/>
    </source>
</evidence>
<protein>
    <submittedName>
        <fullName evidence="2">Uncharacterized protein</fullName>
    </submittedName>
</protein>
<dbReference type="GeneID" id="92033087"/>
<evidence type="ECO:0000313" key="3">
    <source>
        <dbReference type="Proteomes" id="UP001360953"/>
    </source>
</evidence>